<evidence type="ECO:0000256" key="1">
    <source>
        <dbReference type="SAM" id="SignalP"/>
    </source>
</evidence>
<dbReference type="PROSITE" id="PS51257">
    <property type="entry name" value="PROKAR_LIPOPROTEIN"/>
    <property type="match status" value="1"/>
</dbReference>
<accession>A0A5C6EFW5</accession>
<dbReference type="Proteomes" id="UP000317977">
    <property type="component" value="Unassembled WGS sequence"/>
</dbReference>
<proteinExistence type="predicted"/>
<reference evidence="2 3" key="1">
    <citation type="submission" date="2019-02" db="EMBL/GenBank/DDBJ databases">
        <title>Deep-cultivation of Planctomycetes and their phenomic and genomic characterization uncovers novel biology.</title>
        <authorList>
            <person name="Wiegand S."/>
            <person name="Jogler M."/>
            <person name="Boedeker C."/>
            <person name="Pinto D."/>
            <person name="Vollmers J."/>
            <person name="Rivas-Marin E."/>
            <person name="Kohn T."/>
            <person name="Peeters S.H."/>
            <person name="Heuer A."/>
            <person name="Rast P."/>
            <person name="Oberbeckmann S."/>
            <person name="Bunk B."/>
            <person name="Jeske O."/>
            <person name="Meyerdierks A."/>
            <person name="Storesund J.E."/>
            <person name="Kallscheuer N."/>
            <person name="Luecker S."/>
            <person name="Lage O.M."/>
            <person name="Pohl T."/>
            <person name="Merkel B.J."/>
            <person name="Hornburger P."/>
            <person name="Mueller R.-W."/>
            <person name="Bruemmer F."/>
            <person name="Labrenz M."/>
            <person name="Spormann A.M."/>
            <person name="Op Den Camp H."/>
            <person name="Overmann J."/>
            <person name="Amann R."/>
            <person name="Jetten M.S.M."/>
            <person name="Mascher T."/>
            <person name="Medema M.H."/>
            <person name="Devos D.P."/>
            <person name="Kaster A.-K."/>
            <person name="Ovreas L."/>
            <person name="Rohde M."/>
            <person name="Galperin M.Y."/>
            <person name="Jogler C."/>
        </authorList>
    </citation>
    <scope>NUCLEOTIDE SEQUENCE [LARGE SCALE GENOMIC DNA]</scope>
    <source>
        <strain evidence="2 3">Poly59</strain>
    </source>
</reference>
<feature type="signal peptide" evidence="1">
    <location>
        <begin position="1"/>
        <end position="30"/>
    </location>
</feature>
<dbReference type="InterPro" id="IPR013783">
    <property type="entry name" value="Ig-like_fold"/>
</dbReference>
<dbReference type="RefSeq" id="WP_146536157.1">
    <property type="nucleotide sequence ID" value="NZ_SJPX01000005.1"/>
</dbReference>
<gene>
    <name evidence="2" type="ORF">Poly59_45190</name>
</gene>
<dbReference type="InterPro" id="IPR011467">
    <property type="entry name" value="DUF1573"/>
</dbReference>
<keyword evidence="3" id="KW-1185">Reference proteome</keyword>
<dbReference type="AlphaFoldDB" id="A0A5C6EFW5"/>
<sequence precursor="true">MFRRFSLALSIFAGISSIACLNLVSSNVQAQDWTAAAFPVKTHQFGTVAVGSKTEFVFPVVNTMSNTMHIQTVRASCGCTTPIVQNQYIAPGETGSILARFNTDTFKGQKGATLTVVIDQPFYSEVRLRVDGYIRSDMVFFPGAIEFGNLAQGEAVAKSTKVLYAGRSDWQIMDVRSNKSWLMPVVKETVRENGRVNYELTVDVREDAPTGYFQDELVVVTNDRSMPNVPLRVSGQVESALSISPQAIALGSLKPGEAVSRKLVLIGREPFHVDTITADGWKINFQPTSESKKMQMVDATFTFVGDTAGPKKESFVIKTAGGNSVTAKGLITAEVRGE</sequence>
<feature type="chain" id="PRO_5023060291" description="DUF1573 domain-containing protein" evidence="1">
    <location>
        <begin position="31"/>
        <end position="338"/>
    </location>
</feature>
<evidence type="ECO:0000313" key="2">
    <source>
        <dbReference type="EMBL" id="TWU47678.1"/>
    </source>
</evidence>
<keyword evidence="1" id="KW-0732">Signal</keyword>
<comment type="caution">
    <text evidence="2">The sequence shown here is derived from an EMBL/GenBank/DDBJ whole genome shotgun (WGS) entry which is preliminary data.</text>
</comment>
<evidence type="ECO:0008006" key="4">
    <source>
        <dbReference type="Google" id="ProtNLM"/>
    </source>
</evidence>
<evidence type="ECO:0000313" key="3">
    <source>
        <dbReference type="Proteomes" id="UP000317977"/>
    </source>
</evidence>
<dbReference type="PANTHER" id="PTHR37833">
    <property type="entry name" value="LIPOPROTEIN-RELATED"/>
    <property type="match status" value="1"/>
</dbReference>
<organism evidence="2 3">
    <name type="scientific">Rubripirellula reticaptiva</name>
    <dbReference type="NCBI Taxonomy" id="2528013"/>
    <lineage>
        <taxon>Bacteria</taxon>
        <taxon>Pseudomonadati</taxon>
        <taxon>Planctomycetota</taxon>
        <taxon>Planctomycetia</taxon>
        <taxon>Pirellulales</taxon>
        <taxon>Pirellulaceae</taxon>
        <taxon>Rubripirellula</taxon>
    </lineage>
</organism>
<name>A0A5C6EFW5_9BACT</name>
<dbReference type="PANTHER" id="PTHR37833:SF1">
    <property type="entry name" value="SIGNAL PEPTIDE PROTEIN"/>
    <property type="match status" value="1"/>
</dbReference>
<dbReference type="Pfam" id="PF07610">
    <property type="entry name" value="DUF1573"/>
    <property type="match status" value="1"/>
</dbReference>
<dbReference type="Gene3D" id="2.60.40.10">
    <property type="entry name" value="Immunoglobulins"/>
    <property type="match status" value="2"/>
</dbReference>
<dbReference type="EMBL" id="SJPX01000005">
    <property type="protein sequence ID" value="TWU47678.1"/>
    <property type="molecule type" value="Genomic_DNA"/>
</dbReference>
<dbReference type="OrthoDB" id="273711at2"/>
<protein>
    <recommendedName>
        <fullName evidence="4">DUF1573 domain-containing protein</fullName>
    </recommendedName>
</protein>